<dbReference type="Proteomes" id="UP001054837">
    <property type="component" value="Unassembled WGS sequence"/>
</dbReference>
<keyword evidence="3" id="KW-1185">Reference proteome</keyword>
<evidence type="ECO:0000256" key="1">
    <source>
        <dbReference type="SAM" id="MobiDB-lite"/>
    </source>
</evidence>
<name>A0AAV4RF25_9ARAC</name>
<feature type="compositionally biased region" description="Basic and acidic residues" evidence="1">
    <location>
        <begin position="71"/>
        <end position="81"/>
    </location>
</feature>
<dbReference type="AlphaFoldDB" id="A0AAV4RF25"/>
<organism evidence="2 3">
    <name type="scientific">Caerostris darwini</name>
    <dbReference type="NCBI Taxonomy" id="1538125"/>
    <lineage>
        <taxon>Eukaryota</taxon>
        <taxon>Metazoa</taxon>
        <taxon>Ecdysozoa</taxon>
        <taxon>Arthropoda</taxon>
        <taxon>Chelicerata</taxon>
        <taxon>Arachnida</taxon>
        <taxon>Araneae</taxon>
        <taxon>Araneomorphae</taxon>
        <taxon>Entelegynae</taxon>
        <taxon>Araneoidea</taxon>
        <taxon>Araneidae</taxon>
        <taxon>Caerostris</taxon>
    </lineage>
</organism>
<proteinExistence type="predicted"/>
<feature type="region of interest" description="Disordered" evidence="1">
    <location>
        <begin position="56"/>
        <end position="81"/>
    </location>
</feature>
<dbReference type="EMBL" id="BPLQ01005929">
    <property type="protein sequence ID" value="GIY18618.1"/>
    <property type="molecule type" value="Genomic_DNA"/>
</dbReference>
<evidence type="ECO:0000313" key="3">
    <source>
        <dbReference type="Proteomes" id="UP001054837"/>
    </source>
</evidence>
<gene>
    <name evidence="2" type="ORF">CDAR_11581</name>
</gene>
<protein>
    <submittedName>
        <fullName evidence="2">Uncharacterized protein</fullName>
    </submittedName>
</protein>
<evidence type="ECO:0000313" key="2">
    <source>
        <dbReference type="EMBL" id="GIY18618.1"/>
    </source>
</evidence>
<reference evidence="2 3" key="1">
    <citation type="submission" date="2021-06" db="EMBL/GenBank/DDBJ databases">
        <title>Caerostris darwini draft genome.</title>
        <authorList>
            <person name="Kono N."/>
            <person name="Arakawa K."/>
        </authorList>
    </citation>
    <scope>NUCLEOTIDE SEQUENCE [LARGE SCALE GENOMIC DNA]</scope>
</reference>
<accession>A0AAV4RF25</accession>
<feature type="region of interest" description="Disordered" evidence="1">
    <location>
        <begin position="1"/>
        <end position="22"/>
    </location>
</feature>
<sequence>MKSCSKESRKKVQETQKESDRECCEKRLVTAVGCYQQISESAGILESIARKFLGRRSRAPPTDMARTMSDTPDKRLLESREEGGSRVKVAFFFLRPDT</sequence>
<comment type="caution">
    <text evidence="2">The sequence shown here is derived from an EMBL/GenBank/DDBJ whole genome shotgun (WGS) entry which is preliminary data.</text>
</comment>